<dbReference type="RefSeq" id="WP_203885835.1">
    <property type="nucleotide sequence ID" value="NZ_BAABHH010000021.1"/>
</dbReference>
<keyword evidence="6" id="KW-1185">Reference proteome</keyword>
<dbReference type="PANTHER" id="PTHR30146:SF153">
    <property type="entry name" value="LACTOSE OPERON REPRESSOR"/>
    <property type="match status" value="1"/>
</dbReference>
<feature type="domain" description="HTH lacI-type" evidence="4">
    <location>
        <begin position="8"/>
        <end position="61"/>
    </location>
</feature>
<proteinExistence type="predicted"/>
<dbReference type="SMART" id="SM00354">
    <property type="entry name" value="HTH_LACI"/>
    <property type="match status" value="1"/>
</dbReference>
<dbReference type="Proteomes" id="UP000630097">
    <property type="component" value="Unassembled WGS sequence"/>
</dbReference>
<evidence type="ECO:0000256" key="1">
    <source>
        <dbReference type="ARBA" id="ARBA00023015"/>
    </source>
</evidence>
<dbReference type="InterPro" id="IPR010982">
    <property type="entry name" value="Lambda_DNA-bd_dom_sf"/>
</dbReference>
<keyword evidence="3" id="KW-0804">Transcription</keyword>
<dbReference type="PROSITE" id="PS50932">
    <property type="entry name" value="HTH_LACI_2"/>
    <property type="match status" value="1"/>
</dbReference>
<dbReference type="Gene3D" id="3.40.50.2300">
    <property type="match status" value="2"/>
</dbReference>
<sequence>MPSKSTQATLATVAASAGVSVATVSKVLNGRSDVAPATRVLVQRLLVEHGYVHRSARPEQTATVELQVDGPLCAYSAEIVQGVMQAAAGSGAAVVVTSTEHMAGGVSWARGLIDAGRRAVITLAAEPTPAQLKVLLRAHLPVVVIDPMNVPASPVTSVGSTNFAGGMSATQHLLALGHRRIAYLGGPATAASNQARMHGYRAAMETAGVPVPAEYVRTAGFCYPHGIQEGTTLLDLPTPPTAVFAASDENALGIIQVARARGLRIAEDLSVVGFDDTQIATMTAPPLTTVRQPLREMGAVALHTALRLAAGEKVESRHIELATELVVRGSSLAV</sequence>
<accession>A0A8J3PWP2</accession>
<dbReference type="SUPFAM" id="SSF53822">
    <property type="entry name" value="Periplasmic binding protein-like I"/>
    <property type="match status" value="1"/>
</dbReference>
<dbReference type="Pfam" id="PF00356">
    <property type="entry name" value="LacI"/>
    <property type="match status" value="1"/>
</dbReference>
<dbReference type="InterPro" id="IPR028082">
    <property type="entry name" value="Peripla_BP_I"/>
</dbReference>
<evidence type="ECO:0000313" key="5">
    <source>
        <dbReference type="EMBL" id="GIG82494.1"/>
    </source>
</evidence>
<dbReference type="GO" id="GO:0000976">
    <property type="term" value="F:transcription cis-regulatory region binding"/>
    <property type="evidence" value="ECO:0007669"/>
    <property type="project" value="TreeGrafter"/>
</dbReference>
<protein>
    <submittedName>
        <fullName evidence="5">LacI family transcriptional regulator</fullName>
    </submittedName>
</protein>
<dbReference type="EMBL" id="BONV01000031">
    <property type="protein sequence ID" value="GIG82494.1"/>
    <property type="molecule type" value="Genomic_DNA"/>
</dbReference>
<dbReference type="SUPFAM" id="SSF47413">
    <property type="entry name" value="lambda repressor-like DNA-binding domains"/>
    <property type="match status" value="1"/>
</dbReference>
<evidence type="ECO:0000256" key="3">
    <source>
        <dbReference type="ARBA" id="ARBA00023163"/>
    </source>
</evidence>
<reference evidence="5 6" key="1">
    <citation type="submission" date="2021-01" db="EMBL/GenBank/DDBJ databases">
        <title>Whole genome shotgun sequence of Planotetraspora kaengkrachanensis NBRC 104272.</title>
        <authorList>
            <person name="Komaki H."/>
            <person name="Tamura T."/>
        </authorList>
    </citation>
    <scope>NUCLEOTIDE SEQUENCE [LARGE SCALE GENOMIC DNA]</scope>
    <source>
        <strain evidence="5 6">NBRC 104272</strain>
    </source>
</reference>
<dbReference type="InterPro" id="IPR046335">
    <property type="entry name" value="LacI/GalR-like_sensor"/>
</dbReference>
<name>A0A8J3PWP2_9ACTN</name>
<dbReference type="AlphaFoldDB" id="A0A8J3PWP2"/>
<evidence type="ECO:0000259" key="4">
    <source>
        <dbReference type="PROSITE" id="PS50932"/>
    </source>
</evidence>
<comment type="caution">
    <text evidence="5">The sequence shown here is derived from an EMBL/GenBank/DDBJ whole genome shotgun (WGS) entry which is preliminary data.</text>
</comment>
<keyword evidence="1" id="KW-0805">Transcription regulation</keyword>
<organism evidence="5 6">
    <name type="scientific">Planotetraspora kaengkrachanensis</name>
    <dbReference type="NCBI Taxonomy" id="575193"/>
    <lineage>
        <taxon>Bacteria</taxon>
        <taxon>Bacillati</taxon>
        <taxon>Actinomycetota</taxon>
        <taxon>Actinomycetes</taxon>
        <taxon>Streptosporangiales</taxon>
        <taxon>Streptosporangiaceae</taxon>
        <taxon>Planotetraspora</taxon>
    </lineage>
</organism>
<evidence type="ECO:0000313" key="6">
    <source>
        <dbReference type="Proteomes" id="UP000630097"/>
    </source>
</evidence>
<dbReference type="CDD" id="cd01392">
    <property type="entry name" value="HTH_LacI"/>
    <property type="match status" value="1"/>
</dbReference>
<keyword evidence="2" id="KW-0238">DNA-binding</keyword>
<gene>
    <name evidence="5" type="ORF">Pka01_56210</name>
</gene>
<dbReference type="Gene3D" id="1.10.260.40">
    <property type="entry name" value="lambda repressor-like DNA-binding domains"/>
    <property type="match status" value="1"/>
</dbReference>
<dbReference type="GO" id="GO:0003700">
    <property type="term" value="F:DNA-binding transcription factor activity"/>
    <property type="evidence" value="ECO:0007669"/>
    <property type="project" value="TreeGrafter"/>
</dbReference>
<dbReference type="Pfam" id="PF13377">
    <property type="entry name" value="Peripla_BP_3"/>
    <property type="match status" value="1"/>
</dbReference>
<dbReference type="PANTHER" id="PTHR30146">
    <property type="entry name" value="LACI-RELATED TRANSCRIPTIONAL REPRESSOR"/>
    <property type="match status" value="1"/>
</dbReference>
<evidence type="ECO:0000256" key="2">
    <source>
        <dbReference type="ARBA" id="ARBA00023125"/>
    </source>
</evidence>
<dbReference type="InterPro" id="IPR000843">
    <property type="entry name" value="HTH_LacI"/>
</dbReference>